<evidence type="ECO:0000259" key="2">
    <source>
        <dbReference type="Pfam" id="PF07786"/>
    </source>
</evidence>
<keyword evidence="1" id="KW-1133">Transmembrane helix</keyword>
<dbReference type="PANTHER" id="PTHR40407">
    <property type="entry name" value="MEMBRANE PROTEIN-LIKE PROTEIN"/>
    <property type="match status" value="1"/>
</dbReference>
<gene>
    <name evidence="3" type="ORF">KK062_19750</name>
</gene>
<comment type="caution">
    <text evidence="3">The sequence shown here is derived from an EMBL/GenBank/DDBJ whole genome shotgun (WGS) entry which is preliminary data.</text>
</comment>
<proteinExistence type="predicted"/>
<keyword evidence="4" id="KW-1185">Reference proteome</keyword>
<feature type="transmembrane region" description="Helical" evidence="1">
    <location>
        <begin position="218"/>
        <end position="237"/>
    </location>
</feature>
<evidence type="ECO:0000313" key="4">
    <source>
        <dbReference type="Proteomes" id="UP001319080"/>
    </source>
</evidence>
<sequence>MEKTLSATHRIPSIDILRGLIMVVMALDHVRDFFSATPFRPEDLTQTSVPLFFTRWITHFCAPTFVFLSGISIFLFQQRRSIRGEVSLFLLTRGLWLVVLEVVVITFFVQFGYQLILLTVFWVIGWSMVFMAALIWLPRWLLITLAVVIIGGHNAVPDITTVTPQNALAAVLHNTPFVLQLGKQPVLVAYTIFPWVGVMLAGYLIGSWFLYEPARRDKLLVTAGIALLVLFVVLRGINLYGDPVRWSIQSRGAGYTVLSFINVSKYPPSLLFISLTVGVGLLLLYVFNHWTNRITSFFQVYGQVPFFYYLLHLPLMNISALLWTYLAFGKPSNLSFMMPECPAGYHPNLLRAYLAWVLVVAVLYFPCRWFGRYRKENGYWWLSYM</sequence>
<evidence type="ECO:0000256" key="1">
    <source>
        <dbReference type="SAM" id="Phobius"/>
    </source>
</evidence>
<feature type="transmembrane region" description="Helical" evidence="1">
    <location>
        <begin position="115"/>
        <end position="135"/>
    </location>
</feature>
<protein>
    <submittedName>
        <fullName evidence="3">DUF1624 domain-containing protein</fullName>
    </submittedName>
</protein>
<reference evidence="3 4" key="1">
    <citation type="submission" date="2021-05" db="EMBL/GenBank/DDBJ databases">
        <title>A Polyphasic approach of four new species of the genus Ohtaekwangia: Ohtaekwangia histidinii sp. nov., Ohtaekwangia cretensis sp. nov., Ohtaekwangia indiensis sp. nov., Ohtaekwangia reichenbachii sp. nov. from diverse environment.</title>
        <authorList>
            <person name="Octaviana S."/>
        </authorList>
    </citation>
    <scope>NUCLEOTIDE SEQUENCE [LARGE SCALE GENOMIC DNA]</scope>
    <source>
        <strain evidence="3 4">PWU5</strain>
    </source>
</reference>
<feature type="transmembrane region" description="Helical" evidence="1">
    <location>
        <begin position="187"/>
        <end position="211"/>
    </location>
</feature>
<feature type="transmembrane region" description="Helical" evidence="1">
    <location>
        <begin position="348"/>
        <end position="367"/>
    </location>
</feature>
<feature type="transmembrane region" description="Helical" evidence="1">
    <location>
        <begin position="88"/>
        <end position="109"/>
    </location>
</feature>
<dbReference type="AlphaFoldDB" id="A0AAP2GV65"/>
<dbReference type="EMBL" id="JAHESE010000023">
    <property type="protein sequence ID" value="MBT1710488.1"/>
    <property type="molecule type" value="Genomic_DNA"/>
</dbReference>
<keyword evidence="1" id="KW-0472">Membrane</keyword>
<name>A0AAP2GV65_9BACT</name>
<dbReference type="Pfam" id="PF07786">
    <property type="entry name" value="HGSNAT_cat"/>
    <property type="match status" value="1"/>
</dbReference>
<accession>A0AAP2GV65</accession>
<feature type="transmembrane region" description="Helical" evidence="1">
    <location>
        <begin position="269"/>
        <end position="287"/>
    </location>
</feature>
<feature type="transmembrane region" description="Helical" evidence="1">
    <location>
        <begin position="56"/>
        <end position="76"/>
    </location>
</feature>
<evidence type="ECO:0000313" key="3">
    <source>
        <dbReference type="EMBL" id="MBT1710488.1"/>
    </source>
</evidence>
<feature type="transmembrane region" description="Helical" evidence="1">
    <location>
        <begin position="140"/>
        <end position="156"/>
    </location>
</feature>
<dbReference type="InterPro" id="IPR012429">
    <property type="entry name" value="HGSNAT_cat"/>
</dbReference>
<organism evidence="3 4">
    <name type="scientific">Dawidia cretensis</name>
    <dbReference type="NCBI Taxonomy" id="2782350"/>
    <lineage>
        <taxon>Bacteria</taxon>
        <taxon>Pseudomonadati</taxon>
        <taxon>Bacteroidota</taxon>
        <taxon>Cytophagia</taxon>
        <taxon>Cytophagales</taxon>
        <taxon>Chryseotaleaceae</taxon>
        <taxon>Dawidia</taxon>
    </lineage>
</organism>
<keyword evidence="1" id="KW-0812">Transmembrane</keyword>
<dbReference type="RefSeq" id="WP_254086061.1">
    <property type="nucleotide sequence ID" value="NZ_JAHESE010000023.1"/>
</dbReference>
<dbReference type="PANTHER" id="PTHR40407:SF1">
    <property type="entry name" value="HEPARAN-ALPHA-GLUCOSAMINIDE N-ACETYLTRANSFERASE CATALYTIC DOMAIN-CONTAINING PROTEIN"/>
    <property type="match status" value="1"/>
</dbReference>
<feature type="transmembrane region" description="Helical" evidence="1">
    <location>
        <begin position="307"/>
        <end position="328"/>
    </location>
</feature>
<feature type="domain" description="Heparan-alpha-glucosaminide N-acetyltransferase catalytic" evidence="2">
    <location>
        <begin position="10"/>
        <end position="218"/>
    </location>
</feature>
<dbReference type="Proteomes" id="UP001319080">
    <property type="component" value="Unassembled WGS sequence"/>
</dbReference>